<dbReference type="SUPFAM" id="SSF52058">
    <property type="entry name" value="L domain-like"/>
    <property type="match status" value="1"/>
</dbReference>
<dbReference type="InterPro" id="IPR056789">
    <property type="entry name" value="LRR_R13L1-DRL21"/>
</dbReference>
<dbReference type="Gene3D" id="1.10.10.10">
    <property type="entry name" value="Winged helix-like DNA-binding domain superfamily/Winged helix DNA-binding domain"/>
    <property type="match status" value="1"/>
</dbReference>
<evidence type="ECO:0000256" key="2">
    <source>
        <dbReference type="ARBA" id="ARBA00022614"/>
    </source>
</evidence>
<evidence type="ECO:0000259" key="9">
    <source>
        <dbReference type="Pfam" id="PF23559"/>
    </source>
</evidence>
<evidence type="ECO:0000259" key="7">
    <source>
        <dbReference type="Pfam" id="PF00931"/>
    </source>
</evidence>
<dbReference type="OrthoDB" id="10307039at2759"/>
<dbReference type="Gene3D" id="3.40.50.300">
    <property type="entry name" value="P-loop containing nucleotide triphosphate hydrolases"/>
    <property type="match status" value="1"/>
</dbReference>
<dbReference type="Proteomes" id="UP000829196">
    <property type="component" value="Unassembled WGS sequence"/>
</dbReference>
<comment type="similarity">
    <text evidence="1">Belongs to the disease resistance NB-LRR family.</text>
</comment>
<dbReference type="InterPro" id="IPR041118">
    <property type="entry name" value="Rx_N"/>
</dbReference>
<feature type="domain" description="R13L1/DRL21-like LRR repeat region" evidence="10">
    <location>
        <begin position="720"/>
        <end position="848"/>
    </location>
</feature>
<dbReference type="Gene3D" id="1.10.8.430">
    <property type="entry name" value="Helical domain of apoptotic protease-activating factors"/>
    <property type="match status" value="1"/>
</dbReference>
<gene>
    <name evidence="11" type="ORF">KFK09_010092</name>
</gene>
<dbReference type="SUPFAM" id="SSF52540">
    <property type="entry name" value="P-loop containing nucleoside triphosphate hydrolases"/>
    <property type="match status" value="1"/>
</dbReference>
<feature type="domain" description="NB-ARC" evidence="7">
    <location>
        <begin position="213"/>
        <end position="376"/>
    </location>
</feature>
<dbReference type="InterPro" id="IPR001611">
    <property type="entry name" value="Leu-rich_rpt"/>
</dbReference>
<organism evidence="11 12">
    <name type="scientific">Dendrobium nobile</name>
    <name type="common">Orchid</name>
    <dbReference type="NCBI Taxonomy" id="94219"/>
    <lineage>
        <taxon>Eukaryota</taxon>
        <taxon>Viridiplantae</taxon>
        <taxon>Streptophyta</taxon>
        <taxon>Embryophyta</taxon>
        <taxon>Tracheophyta</taxon>
        <taxon>Spermatophyta</taxon>
        <taxon>Magnoliopsida</taxon>
        <taxon>Liliopsida</taxon>
        <taxon>Asparagales</taxon>
        <taxon>Orchidaceae</taxon>
        <taxon>Epidendroideae</taxon>
        <taxon>Malaxideae</taxon>
        <taxon>Dendrobiinae</taxon>
        <taxon>Dendrobium</taxon>
    </lineage>
</organism>
<dbReference type="Pfam" id="PF00931">
    <property type="entry name" value="NB-ARC"/>
    <property type="match status" value="1"/>
</dbReference>
<dbReference type="GO" id="GO:0006952">
    <property type="term" value="P:defense response"/>
    <property type="evidence" value="ECO:0007669"/>
    <property type="project" value="UniProtKB-KW"/>
</dbReference>
<evidence type="ECO:0000256" key="4">
    <source>
        <dbReference type="ARBA" id="ARBA00022741"/>
    </source>
</evidence>
<protein>
    <submittedName>
        <fullName evidence="11">Uncharacterized protein</fullName>
    </submittedName>
</protein>
<dbReference type="EMBL" id="JAGYWB010000008">
    <property type="protein sequence ID" value="KAI0514058.1"/>
    <property type="molecule type" value="Genomic_DNA"/>
</dbReference>
<keyword evidence="2" id="KW-0433">Leucine-rich repeat</keyword>
<dbReference type="Pfam" id="PF18052">
    <property type="entry name" value="Rx_N"/>
    <property type="match status" value="1"/>
</dbReference>
<evidence type="ECO:0000313" key="12">
    <source>
        <dbReference type="Proteomes" id="UP000829196"/>
    </source>
</evidence>
<dbReference type="InterPro" id="IPR002182">
    <property type="entry name" value="NB-ARC"/>
</dbReference>
<keyword evidence="6" id="KW-0067">ATP-binding</keyword>
<dbReference type="Pfam" id="PF25019">
    <property type="entry name" value="LRR_R13L1-DRL21"/>
    <property type="match status" value="1"/>
</dbReference>
<dbReference type="PANTHER" id="PTHR36766:SF40">
    <property type="entry name" value="DISEASE RESISTANCE PROTEIN RGA3"/>
    <property type="match status" value="1"/>
</dbReference>
<keyword evidence="3" id="KW-0677">Repeat</keyword>
<dbReference type="PRINTS" id="PR00364">
    <property type="entry name" value="DISEASERSIST"/>
</dbReference>
<dbReference type="Pfam" id="PF23559">
    <property type="entry name" value="WHD_DRP"/>
    <property type="match status" value="1"/>
</dbReference>
<dbReference type="InterPro" id="IPR032675">
    <property type="entry name" value="LRR_dom_sf"/>
</dbReference>
<dbReference type="GO" id="GO:0005524">
    <property type="term" value="F:ATP binding"/>
    <property type="evidence" value="ECO:0007669"/>
    <property type="project" value="UniProtKB-KW"/>
</dbReference>
<keyword evidence="4" id="KW-0547">Nucleotide-binding</keyword>
<dbReference type="GO" id="GO:0051707">
    <property type="term" value="P:response to other organism"/>
    <property type="evidence" value="ECO:0007669"/>
    <property type="project" value="UniProtKB-ARBA"/>
</dbReference>
<keyword evidence="12" id="KW-1185">Reference proteome</keyword>
<dbReference type="PROSITE" id="PS51450">
    <property type="entry name" value="LRR"/>
    <property type="match status" value="1"/>
</dbReference>
<proteinExistence type="inferred from homology"/>
<evidence type="ECO:0000313" key="11">
    <source>
        <dbReference type="EMBL" id="KAI0514058.1"/>
    </source>
</evidence>
<evidence type="ECO:0000256" key="5">
    <source>
        <dbReference type="ARBA" id="ARBA00022821"/>
    </source>
</evidence>
<dbReference type="AlphaFoldDB" id="A0A8T3BLL6"/>
<evidence type="ECO:0000259" key="8">
    <source>
        <dbReference type="Pfam" id="PF18052"/>
    </source>
</evidence>
<sequence length="1134" mass="130903">MAAEWFVGPIMDKIINTCFDYLEDQVGWQTGMKKELERLRENQPKIQAVVFASNQAQITDKNRALNKWIWQLRDAIDEADDVLDELEYIKLKQQLPKNTEETKIRKLLPSFIYESARKILKVGERVLKIDPNLRQLEEAVQKLDKVSADVTTFLHLLDSAKQEQKEQEVDFYKTRETGSLPKNDLIGRGKDKELVMEWLRNPSNEHWGTDLHRNISLLSIVGHGGMGKTTLLQHVYEDEMTKEFDLKMWVCVSNNFDVKKVIADMLSTLKKERPRLNESLDALQNSLRTEIMSKKFLLILDDIWENEEENRDISKWEDVLAPLAYGKFGSRILVTTRMDSVAMKIAKIIKKKEKIFRLEGLKEDECLQLLNSHAFAGVENPPDDHKKLRAIAGEIVKKLLGSPLAAKVIGGVLNGNLDERHWTNVLNSGFVSAELGQNGIFLILRLSYMFLPKHIQNCFAFCSIFRQDHCFDKDDLVKMWIALGFIQQPHDQEWTMEDIGGRYFDDLVKKSFFDKFEPHYKMHDLIHELAQSVSIHECLRVEDGRNLPSIIPKTLRHLSLETKNPDIIKKIGQFKYLHSLFLFSEASNQDLCNTLIEIFKAWRSLRLLYICPIKDLEIIPEEIGNLIHVRYLKIYCPTFTILPRSLSNLYHLQYIIYDRPLVLSQLEVDDFLPNDINNLLNLRNLKLSRNCNSSICGIGKLTSLQELAMFHLRNEMGYRIDELKYLNDLCKLGVNCLENVKDAEEARNAQLCEKRRLTNLTLCWSDNNSRNIDLDENVLDNLQPPKCLRNLSLYFYMGARSAMWMNNVNLLSNIEKIEEIELSHCMEWETLPPFGQLPFLKSLKLSHMPKVKWLESKFNGNDKYRAFPLLVVLYIKGLEALEDWFEAGVAAEDGCLFPCLIQLVLEDCLKLKELPSLPSKLKSLKIDKIGWTTLNFCSNSNPIPLESLAVFECPNITSLPLADEIARLAALRELTIIKCPNLISVGRYREVETTNNCHLMLNNLSISDPLVLLMEPLRSIASLKELSISDNDEVVSFPNEAEQWFLKVKSSLSQLDFKWLKSLESLPSSLESLSSLQNLFINDLPMLRELPSLPPSLKGLYIRECQPELFERYREDGGSDRHKISHIPHISVRR</sequence>
<dbReference type="InterPro" id="IPR027417">
    <property type="entry name" value="P-loop_NTPase"/>
</dbReference>
<evidence type="ECO:0000256" key="3">
    <source>
        <dbReference type="ARBA" id="ARBA00022737"/>
    </source>
</evidence>
<evidence type="ECO:0000256" key="6">
    <source>
        <dbReference type="ARBA" id="ARBA00022840"/>
    </source>
</evidence>
<keyword evidence="5" id="KW-0611">Plant defense</keyword>
<dbReference type="InterPro" id="IPR042197">
    <property type="entry name" value="Apaf_helical"/>
</dbReference>
<dbReference type="PANTHER" id="PTHR36766">
    <property type="entry name" value="PLANT BROAD-SPECTRUM MILDEW RESISTANCE PROTEIN RPW8"/>
    <property type="match status" value="1"/>
</dbReference>
<dbReference type="Gene3D" id="1.20.5.4130">
    <property type="match status" value="1"/>
</dbReference>
<evidence type="ECO:0000259" key="10">
    <source>
        <dbReference type="Pfam" id="PF25019"/>
    </source>
</evidence>
<dbReference type="Gene3D" id="3.80.10.10">
    <property type="entry name" value="Ribonuclease Inhibitor"/>
    <property type="match status" value="2"/>
</dbReference>
<dbReference type="SMR" id="A0A8T3BLL6"/>
<comment type="caution">
    <text evidence="11">The sequence shown here is derived from an EMBL/GenBank/DDBJ whole genome shotgun (WGS) entry which is preliminary data.</text>
</comment>
<reference evidence="11" key="1">
    <citation type="journal article" date="2022" name="Front. Genet.">
        <title>Chromosome-Scale Assembly of the Dendrobium nobile Genome Provides Insights Into the Molecular Mechanism of the Biosynthesis of the Medicinal Active Ingredient of Dendrobium.</title>
        <authorList>
            <person name="Xu Q."/>
            <person name="Niu S.-C."/>
            <person name="Li K.-L."/>
            <person name="Zheng P.-J."/>
            <person name="Zhang X.-J."/>
            <person name="Jia Y."/>
            <person name="Liu Y."/>
            <person name="Niu Y.-X."/>
            <person name="Yu L.-H."/>
            <person name="Chen D.-F."/>
            <person name="Zhang G.-Q."/>
        </authorList>
    </citation>
    <scope>NUCLEOTIDE SEQUENCE</scope>
    <source>
        <tissue evidence="11">Leaf</tissue>
    </source>
</reference>
<dbReference type="InterPro" id="IPR036388">
    <property type="entry name" value="WH-like_DNA-bd_sf"/>
</dbReference>
<dbReference type="InterPro" id="IPR058922">
    <property type="entry name" value="WHD_DRP"/>
</dbReference>
<name>A0A8T3BLL6_DENNO</name>
<feature type="domain" description="Disease resistance protein winged helix" evidence="9">
    <location>
        <begin position="464"/>
        <end position="530"/>
    </location>
</feature>
<accession>A0A8T3BLL6</accession>
<dbReference type="GO" id="GO:0043531">
    <property type="term" value="F:ADP binding"/>
    <property type="evidence" value="ECO:0007669"/>
    <property type="project" value="InterPro"/>
</dbReference>
<evidence type="ECO:0000256" key="1">
    <source>
        <dbReference type="ARBA" id="ARBA00008894"/>
    </source>
</evidence>
<feature type="domain" description="Disease resistance N-terminal" evidence="8">
    <location>
        <begin position="11"/>
        <end position="98"/>
    </location>
</feature>